<dbReference type="Proteomes" id="UP001470230">
    <property type="component" value="Unassembled WGS sequence"/>
</dbReference>
<evidence type="ECO:0000313" key="2">
    <source>
        <dbReference type="EMBL" id="KAK8852592.1"/>
    </source>
</evidence>
<accession>A0ABR2HTZ4</accession>
<dbReference type="InterPro" id="IPR016024">
    <property type="entry name" value="ARM-type_fold"/>
</dbReference>
<name>A0ABR2HTZ4_9EUKA</name>
<evidence type="ECO:0000313" key="3">
    <source>
        <dbReference type="Proteomes" id="UP001470230"/>
    </source>
</evidence>
<dbReference type="EMBL" id="JAPFFF010000206">
    <property type="protein sequence ID" value="KAK8835227.1"/>
    <property type="molecule type" value="Genomic_DNA"/>
</dbReference>
<sequence length="452" mass="52745">MNSPISSLFKTEEIPQDVNKKTSENETDINLSTNIITEKENQLLEIFRQFTNCFDFNLLINSPIPFNELTDYGYTILLQHNFFGVLCICISQLSDYNQIISALNLLIPFSKISNDISLQITGHFIQTLYCYLNIDCSELHDLSLLLCKNLSSFPDVAHDFVYDDELIKNFSIIFHRPHHLNQKLELIRIYKNLAKVDIYHYNEFIQSIVDEEFMPEILSKTSTIKLLRYLGKKAGNDERLCSQLFITNLKEGLKQAKNKGKRKYIKNCLKFINIRCSNVLEASSYYELGFSDVFIELPNEFLYYVSLIFVWIFEKVPESLENNELLNQIFMKLNEMSNSGKYKEKISAIKLISKIICKRRDLMTNQVVFGIALDSLDLLQSNDFEAVCRILDLLIEICQWERNQRLSTFIDSILQRDVLIILEEIGNSCDESICERTQILYNFIVQQNEKDD</sequence>
<organism evidence="2 3">
    <name type="scientific">Tritrichomonas musculus</name>
    <dbReference type="NCBI Taxonomy" id="1915356"/>
    <lineage>
        <taxon>Eukaryota</taxon>
        <taxon>Metamonada</taxon>
        <taxon>Parabasalia</taxon>
        <taxon>Tritrichomonadida</taxon>
        <taxon>Tritrichomonadidae</taxon>
        <taxon>Tritrichomonas</taxon>
    </lineage>
</organism>
<protein>
    <submittedName>
        <fullName evidence="2">Uncharacterized protein</fullName>
    </submittedName>
</protein>
<evidence type="ECO:0000313" key="1">
    <source>
        <dbReference type="EMBL" id="KAK8835227.1"/>
    </source>
</evidence>
<keyword evidence="3" id="KW-1185">Reference proteome</keyword>
<proteinExistence type="predicted"/>
<reference evidence="2 3" key="1">
    <citation type="submission" date="2024-04" db="EMBL/GenBank/DDBJ databases">
        <title>Tritrichomonas musculus Genome.</title>
        <authorList>
            <person name="Alves-Ferreira E."/>
            <person name="Grigg M."/>
            <person name="Lorenzi H."/>
            <person name="Galac M."/>
        </authorList>
    </citation>
    <scope>NUCLEOTIDE SEQUENCE [LARGE SCALE GENOMIC DNA]</scope>
    <source>
        <strain evidence="2 3">EAF2021</strain>
    </source>
</reference>
<gene>
    <name evidence="1" type="ORF">M9Y10_017067</name>
    <name evidence="2" type="ORF">M9Y10_017580</name>
</gene>
<dbReference type="EMBL" id="JAPFFF010000023">
    <property type="protein sequence ID" value="KAK8852592.1"/>
    <property type="molecule type" value="Genomic_DNA"/>
</dbReference>
<comment type="caution">
    <text evidence="2">The sequence shown here is derived from an EMBL/GenBank/DDBJ whole genome shotgun (WGS) entry which is preliminary data.</text>
</comment>
<dbReference type="SUPFAM" id="SSF48371">
    <property type="entry name" value="ARM repeat"/>
    <property type="match status" value="1"/>
</dbReference>